<name>A0A2W1JPS4_9CYAN</name>
<keyword evidence="1" id="KW-0812">Transmembrane</keyword>
<dbReference type="PANTHER" id="PTHR35514:SF1">
    <property type="entry name" value="THYLAKOID LUMENAL 15.0 KDA PROTEIN 2, CHLOROPLASTIC"/>
    <property type="match status" value="1"/>
</dbReference>
<evidence type="ECO:0000259" key="3">
    <source>
        <dbReference type="Pfam" id="PF04536"/>
    </source>
</evidence>
<evidence type="ECO:0000313" key="4">
    <source>
        <dbReference type="EMBL" id="PZD75246.1"/>
    </source>
</evidence>
<keyword evidence="2" id="KW-0732">Signal</keyword>
<feature type="chain" id="PRO_5016129525" description="TPM domain-containing protein" evidence="2">
    <location>
        <begin position="17"/>
        <end position="251"/>
    </location>
</feature>
<dbReference type="Gene3D" id="3.10.310.50">
    <property type="match status" value="1"/>
</dbReference>
<reference evidence="4 5" key="1">
    <citation type="journal article" date="2018" name="Sci. Rep.">
        <title>A novel species of the marine cyanobacterium Acaryochloris with a unique pigment content and lifestyle.</title>
        <authorList>
            <person name="Partensky F."/>
            <person name="Six C."/>
            <person name="Ratin M."/>
            <person name="Garczarek L."/>
            <person name="Vaulot D."/>
            <person name="Probert I."/>
            <person name="Calteau A."/>
            <person name="Gourvil P."/>
            <person name="Marie D."/>
            <person name="Grebert T."/>
            <person name="Bouchier C."/>
            <person name="Le Panse S."/>
            <person name="Gachenot M."/>
            <person name="Rodriguez F."/>
            <person name="Garrido J.L."/>
        </authorList>
    </citation>
    <scope>NUCLEOTIDE SEQUENCE [LARGE SCALE GENOMIC DNA]</scope>
    <source>
        <strain evidence="4 5">RCC1774</strain>
    </source>
</reference>
<feature type="signal peptide" evidence="2">
    <location>
        <begin position="1"/>
        <end position="16"/>
    </location>
</feature>
<feature type="transmembrane region" description="Helical" evidence="1">
    <location>
        <begin position="163"/>
        <end position="182"/>
    </location>
</feature>
<evidence type="ECO:0000256" key="1">
    <source>
        <dbReference type="SAM" id="Phobius"/>
    </source>
</evidence>
<comment type="caution">
    <text evidence="4">The sequence shown here is derived from an EMBL/GenBank/DDBJ whole genome shotgun (WGS) entry which is preliminary data.</text>
</comment>
<keyword evidence="1" id="KW-1133">Transmembrane helix</keyword>
<feature type="transmembrane region" description="Helical" evidence="1">
    <location>
        <begin position="228"/>
        <end position="247"/>
    </location>
</feature>
<dbReference type="InterPro" id="IPR007621">
    <property type="entry name" value="TPM_dom"/>
</dbReference>
<dbReference type="EMBL" id="PQWO01000001">
    <property type="protein sequence ID" value="PZD75246.1"/>
    <property type="molecule type" value="Genomic_DNA"/>
</dbReference>
<protein>
    <recommendedName>
        <fullName evidence="3">TPM domain-containing protein</fullName>
    </recommendedName>
</protein>
<accession>A0A2W1JPS4</accession>
<keyword evidence="5" id="KW-1185">Reference proteome</keyword>
<feature type="transmembrane region" description="Helical" evidence="1">
    <location>
        <begin position="194"/>
        <end position="216"/>
    </location>
</feature>
<dbReference type="Proteomes" id="UP000248857">
    <property type="component" value="Unassembled WGS sequence"/>
</dbReference>
<keyword evidence="1" id="KW-0472">Membrane</keyword>
<sequence length="251" mass="27709">MLMSLGIALGSPAALATDTAISLPTESTAVLDLAKSLTTVQKENLDQRLADFEQETGWKLRVLTQLERTPRQAIKKLWSLDDHSVLILAQPQEGNILNFSIGDAVYQILPRNFWLEVQNRLGNKYYIQQNGEDQAILTAINSIEVCLRRDGCSVMPGISDEQWVFTLIASILGGLICGFGAQPRNAEELFSWRWALMFSPLWGILFFAFGVAPVMARTSDWLPLMRNIAGFLFACIGVILVGSGPSTTTES</sequence>
<proteinExistence type="predicted"/>
<dbReference type="PANTHER" id="PTHR35514">
    <property type="entry name" value="THYLAKOID LUMENAL 15.0 KDA PROTEIN 2, CHLOROPLASTIC"/>
    <property type="match status" value="1"/>
</dbReference>
<evidence type="ECO:0000313" key="5">
    <source>
        <dbReference type="Proteomes" id="UP000248857"/>
    </source>
</evidence>
<organism evidence="4 5">
    <name type="scientific">Acaryochloris thomasi RCC1774</name>
    <dbReference type="NCBI Taxonomy" id="1764569"/>
    <lineage>
        <taxon>Bacteria</taxon>
        <taxon>Bacillati</taxon>
        <taxon>Cyanobacteriota</taxon>
        <taxon>Cyanophyceae</taxon>
        <taxon>Acaryochloridales</taxon>
        <taxon>Acaryochloridaceae</taxon>
        <taxon>Acaryochloris</taxon>
        <taxon>Acaryochloris thomasi</taxon>
    </lineage>
</organism>
<feature type="domain" description="TPM" evidence="3">
    <location>
        <begin position="30"/>
        <end position="144"/>
    </location>
</feature>
<dbReference type="AlphaFoldDB" id="A0A2W1JPS4"/>
<gene>
    <name evidence="4" type="ORF">C1752_00229</name>
</gene>
<evidence type="ECO:0000256" key="2">
    <source>
        <dbReference type="SAM" id="SignalP"/>
    </source>
</evidence>
<dbReference type="Pfam" id="PF04536">
    <property type="entry name" value="TPM_phosphatase"/>
    <property type="match status" value="1"/>
</dbReference>